<dbReference type="STRING" id="139825.A0A401G6B0"/>
<dbReference type="PANTHER" id="PTHR43539">
    <property type="entry name" value="FLAVIN-BINDING MONOOXYGENASE-LIKE PROTEIN (AFU_ORTHOLOGUE AFUA_4G09220)"/>
    <property type="match status" value="1"/>
</dbReference>
<evidence type="ECO:0000313" key="4">
    <source>
        <dbReference type="EMBL" id="GBE77698.1"/>
    </source>
</evidence>
<dbReference type="PRINTS" id="PR00469">
    <property type="entry name" value="PNDRDTASEII"/>
</dbReference>
<gene>
    <name evidence="4" type="ORF">SCP_0105800</name>
</gene>
<dbReference type="GO" id="GO:0050660">
    <property type="term" value="F:flavin adenine dinucleotide binding"/>
    <property type="evidence" value="ECO:0007669"/>
    <property type="project" value="InterPro"/>
</dbReference>
<dbReference type="OrthoDB" id="74360at2759"/>
<dbReference type="InterPro" id="IPR020946">
    <property type="entry name" value="Flavin_mOase-like"/>
</dbReference>
<dbReference type="Proteomes" id="UP000287166">
    <property type="component" value="Unassembled WGS sequence"/>
</dbReference>
<dbReference type="AlphaFoldDB" id="A0A401G6B0"/>
<evidence type="ECO:0000256" key="1">
    <source>
        <dbReference type="ARBA" id="ARBA00022630"/>
    </source>
</evidence>
<evidence type="ECO:0000313" key="5">
    <source>
        <dbReference type="Proteomes" id="UP000287166"/>
    </source>
</evidence>
<dbReference type="InParanoid" id="A0A401G6B0"/>
<evidence type="ECO:0000256" key="3">
    <source>
        <dbReference type="ARBA" id="ARBA00023002"/>
    </source>
</evidence>
<organism evidence="4 5">
    <name type="scientific">Sparassis crispa</name>
    <dbReference type="NCBI Taxonomy" id="139825"/>
    <lineage>
        <taxon>Eukaryota</taxon>
        <taxon>Fungi</taxon>
        <taxon>Dikarya</taxon>
        <taxon>Basidiomycota</taxon>
        <taxon>Agaricomycotina</taxon>
        <taxon>Agaricomycetes</taxon>
        <taxon>Polyporales</taxon>
        <taxon>Sparassidaceae</taxon>
        <taxon>Sparassis</taxon>
    </lineage>
</organism>
<dbReference type="InterPro" id="IPR050982">
    <property type="entry name" value="Auxin_biosynth/cation_transpt"/>
</dbReference>
<dbReference type="SUPFAM" id="SSF51905">
    <property type="entry name" value="FAD/NAD(P)-binding domain"/>
    <property type="match status" value="2"/>
</dbReference>
<comment type="caution">
    <text evidence="4">The sequence shown here is derived from an EMBL/GenBank/DDBJ whole genome shotgun (WGS) entry which is preliminary data.</text>
</comment>
<dbReference type="RefSeq" id="XP_027608611.1">
    <property type="nucleotide sequence ID" value="XM_027752810.1"/>
</dbReference>
<keyword evidence="1" id="KW-0285">Flavoprotein</keyword>
<dbReference type="Gene3D" id="3.50.50.60">
    <property type="entry name" value="FAD/NAD(P)-binding domain"/>
    <property type="match status" value="2"/>
</dbReference>
<dbReference type="PANTHER" id="PTHR43539:SF68">
    <property type="entry name" value="FLAVIN-BINDING MONOOXYGENASE-LIKE PROTEIN (AFU_ORTHOLOGUE AFUA_4G09220)"/>
    <property type="match status" value="1"/>
</dbReference>
<proteinExistence type="predicted"/>
<reference evidence="4 5" key="1">
    <citation type="journal article" date="2018" name="Sci. Rep.">
        <title>Genome sequence of the cauliflower mushroom Sparassis crispa (Hanabiratake) and its association with beneficial usage.</title>
        <authorList>
            <person name="Kiyama R."/>
            <person name="Furutani Y."/>
            <person name="Kawaguchi K."/>
            <person name="Nakanishi T."/>
        </authorList>
    </citation>
    <scope>NUCLEOTIDE SEQUENCE [LARGE SCALE GENOMIC DNA]</scope>
</reference>
<keyword evidence="5" id="KW-1185">Reference proteome</keyword>
<evidence type="ECO:0000256" key="2">
    <source>
        <dbReference type="ARBA" id="ARBA00022827"/>
    </source>
</evidence>
<sequence>MLDVDTIASKWLTKFDGAASSGDVSRLLLTILPNGWLRDALTFTWDTRSLEGHDMIASYLSNKLPAACLTNFKLDDQPGLRPQDTPFGIAFGFSFETAIGRGHGYAHLLTDESTEEPEWKAVAVCLMLEDIKGHEESGPESGVYGGHTLSWEELRLERRAKIENDPHVIIIGGGQSGLNIAARFKQMNIPSIVVEKNGAVGDQWRMRYPTLTLHTPRNHHALLYQSYPRNWPSYTPRGKLADWMQQYAESQDLVVWTNSTVLPRAAYDTSTKRWNLVVDRDGSEVELHPAHIVVAIGTLGAPRIPEISDRDLFHGEVLHASAYKGGKPFTGKRVIVVGAGNTAADMCQDLSFHGASSVTMVQRSSTCVVSSKNIAAQFATLYPDGMPAEICDFRCFSLPFGLQKKVAIANQDQAWAREKPLHDKLRKGGLKLNMGRDGGGQNLLIFERLGGYWVDVGCAELIESGQVKVKQGVEPKRFTENGLGFTDDTELDADVIIWATGYVDPRESLKTIFGDNVIGQTSELWGLDEEYEIRGSYRSSGYPGLWYGAGGFDASRFLSKQLVRTFSKISHRGT</sequence>
<protein>
    <submittedName>
        <fullName evidence="4">FAD/NAD-P-binding domain-containing protein</fullName>
    </submittedName>
</protein>
<dbReference type="PRINTS" id="PR00368">
    <property type="entry name" value="FADPNR"/>
</dbReference>
<dbReference type="Pfam" id="PF00743">
    <property type="entry name" value="FMO-like"/>
    <property type="match status" value="1"/>
</dbReference>
<dbReference type="GeneID" id="38774615"/>
<dbReference type="InterPro" id="IPR036188">
    <property type="entry name" value="FAD/NAD-bd_sf"/>
</dbReference>
<keyword evidence="2" id="KW-0274">FAD</keyword>
<name>A0A401G6B0_9APHY</name>
<dbReference type="GO" id="GO:0050661">
    <property type="term" value="F:NADP binding"/>
    <property type="evidence" value="ECO:0007669"/>
    <property type="project" value="InterPro"/>
</dbReference>
<accession>A0A401G6B0</accession>
<keyword evidence="3" id="KW-0560">Oxidoreductase</keyword>
<dbReference type="EMBL" id="BFAD01000001">
    <property type="protein sequence ID" value="GBE77698.1"/>
    <property type="molecule type" value="Genomic_DNA"/>
</dbReference>
<dbReference type="GO" id="GO:0004499">
    <property type="term" value="F:N,N-dimethylaniline monooxygenase activity"/>
    <property type="evidence" value="ECO:0007669"/>
    <property type="project" value="InterPro"/>
</dbReference>